<proteinExistence type="predicted"/>
<keyword evidence="3" id="KW-1185">Reference proteome</keyword>
<protein>
    <submittedName>
        <fullName evidence="2">Topoisomerase DNA-binding C4 zinc finger domain-containing protein</fullName>
    </submittedName>
</protein>
<dbReference type="GO" id="GO:0003677">
    <property type="term" value="F:DNA binding"/>
    <property type="evidence" value="ECO:0007669"/>
    <property type="project" value="UniProtKB-KW"/>
</dbReference>
<dbReference type="Pfam" id="PF01396">
    <property type="entry name" value="Zn_ribbon_Top1"/>
    <property type="match status" value="3"/>
</dbReference>
<dbReference type="Gene3D" id="3.30.65.10">
    <property type="entry name" value="Bacterial Topoisomerase I, domain 1"/>
    <property type="match status" value="3"/>
</dbReference>
<keyword evidence="2" id="KW-0238">DNA-binding</keyword>
<organism evidence="2 3">
    <name type="scientific">Fluctibacter corallii</name>
    <dbReference type="NCBI Taxonomy" id="2984329"/>
    <lineage>
        <taxon>Bacteria</taxon>
        <taxon>Pseudomonadati</taxon>
        <taxon>Pseudomonadota</taxon>
        <taxon>Gammaproteobacteria</taxon>
        <taxon>Alteromonadales</taxon>
        <taxon>Alteromonadaceae</taxon>
        <taxon>Fluctibacter</taxon>
    </lineage>
</organism>
<sequence length="187" mass="20810">MSKIDHSLFKASEHALENAFGTCPLCDAQLRIRNSKNGRFIGCTHYPECTFSKPLHETETTQLKVIDGSSCPECQQALAIKKGRFGLFIGCTAFPECHHIETVKQQSDTEVACPKCKKGKLIKRTNKYGKTFYACNQYPHCKYLLNSKPVAKSCEACGWAVMIEKNTTNGVVCLCPQKDCQHKVAQG</sequence>
<feature type="domain" description="DNA topoisomerase type IA zn finger" evidence="1">
    <location>
        <begin position="69"/>
        <end position="105"/>
    </location>
</feature>
<reference evidence="2 3" key="1">
    <citation type="submission" date="2022-10" db="EMBL/GenBank/DDBJ databases">
        <title>Aestuariibacter sp. AA17 isolated from Montipora capitata coral fragment.</title>
        <authorList>
            <person name="Emsley S.A."/>
            <person name="Pfannmuller K.M."/>
            <person name="Loughran R.M."/>
            <person name="Shlafstein M."/>
            <person name="Papke E."/>
            <person name="Saw J.H."/>
            <person name="Ushijima B."/>
            <person name="Videau P."/>
        </authorList>
    </citation>
    <scope>NUCLEOTIDE SEQUENCE [LARGE SCALE GENOMIC DNA]</scope>
    <source>
        <strain evidence="2 3">AA17</strain>
    </source>
</reference>
<dbReference type="RefSeq" id="WP_263713861.1">
    <property type="nucleotide sequence ID" value="NZ_JAOWKX010000012.1"/>
</dbReference>
<feature type="domain" description="DNA topoisomerase type IA zn finger" evidence="1">
    <location>
        <begin position="21"/>
        <end position="56"/>
    </location>
</feature>
<evidence type="ECO:0000313" key="3">
    <source>
        <dbReference type="Proteomes" id="UP001652504"/>
    </source>
</evidence>
<dbReference type="InterPro" id="IPR000380">
    <property type="entry name" value="Topo_IA"/>
</dbReference>
<dbReference type="EMBL" id="JAOWKX010000012">
    <property type="protein sequence ID" value="MCV2886571.1"/>
    <property type="molecule type" value="Genomic_DNA"/>
</dbReference>
<dbReference type="PANTHER" id="PTHR42785">
    <property type="entry name" value="DNA TOPOISOMERASE, TYPE IA, CORE"/>
    <property type="match status" value="1"/>
</dbReference>
<dbReference type="PANTHER" id="PTHR42785:SF1">
    <property type="entry name" value="DNA TOPOISOMERASE"/>
    <property type="match status" value="1"/>
</dbReference>
<evidence type="ECO:0000313" key="2">
    <source>
        <dbReference type="EMBL" id="MCV2886571.1"/>
    </source>
</evidence>
<comment type="caution">
    <text evidence="2">The sequence shown here is derived from an EMBL/GenBank/DDBJ whole genome shotgun (WGS) entry which is preliminary data.</text>
</comment>
<gene>
    <name evidence="2" type="ORF">OE749_17900</name>
</gene>
<evidence type="ECO:0000259" key="1">
    <source>
        <dbReference type="Pfam" id="PF01396"/>
    </source>
</evidence>
<dbReference type="Proteomes" id="UP001652504">
    <property type="component" value="Unassembled WGS sequence"/>
</dbReference>
<dbReference type="SUPFAM" id="SSF57783">
    <property type="entry name" value="Zinc beta-ribbon"/>
    <property type="match status" value="2"/>
</dbReference>
<dbReference type="InterPro" id="IPR013498">
    <property type="entry name" value="Topo_IA_Znf"/>
</dbReference>
<name>A0ABT3AD20_9ALTE</name>
<feature type="domain" description="DNA topoisomerase type IA zn finger" evidence="1">
    <location>
        <begin position="111"/>
        <end position="149"/>
    </location>
</feature>
<accession>A0ABT3AD20</accession>